<proteinExistence type="inferred from homology"/>
<evidence type="ECO:0000256" key="1">
    <source>
        <dbReference type="ARBA" id="ARBA00022475"/>
    </source>
</evidence>
<dbReference type="PANTHER" id="PTHR38766:SF1">
    <property type="entry name" value="FLAGELLAR PROTEIN FLIO"/>
    <property type="match status" value="1"/>
</dbReference>
<comment type="caution">
    <text evidence="8">The sequence shown here is derived from an EMBL/GenBank/DDBJ whole genome shotgun (WGS) entry which is preliminary data.</text>
</comment>
<name>A0A286TVV0_9BACT</name>
<dbReference type="EMBL" id="BAOS01000005">
    <property type="protein sequence ID" value="GAX60036.1"/>
    <property type="molecule type" value="Genomic_DNA"/>
</dbReference>
<keyword evidence="1 7" id="KW-1003">Cell membrane</keyword>
<evidence type="ECO:0000256" key="2">
    <source>
        <dbReference type="ARBA" id="ARBA00022692"/>
    </source>
</evidence>
<gene>
    <name evidence="8" type="ORF">SCALIN_C05_0121</name>
</gene>
<dbReference type="NCBIfam" id="TIGR03500">
    <property type="entry name" value="FliO_TIGR"/>
    <property type="match status" value="1"/>
</dbReference>
<keyword evidence="4 7" id="KW-0472">Membrane</keyword>
<dbReference type="PANTHER" id="PTHR38766">
    <property type="entry name" value="FLAGELLAR PROTEIN FLIO"/>
    <property type="match status" value="1"/>
</dbReference>
<dbReference type="OrthoDB" id="5421696at2"/>
<evidence type="ECO:0000256" key="4">
    <source>
        <dbReference type="ARBA" id="ARBA00023136"/>
    </source>
</evidence>
<comment type="similarity">
    <text evidence="6 7">Belongs to the FliO/MopB family.</text>
</comment>
<reference evidence="9" key="1">
    <citation type="journal article" date="2017" name="Environ. Microbiol. Rep.">
        <title>Genetic Diversity of Marine Anaerobic Ammonium-Oxidizing Bacteria as Revealed by Genomic and Proteomic Analyses of 'Candidatus Scalindua japonica'.</title>
        <authorList>
            <person name="Oshiki M."/>
            <person name="Mizuto K."/>
            <person name="Kimura Z."/>
            <person name="Kindaichi T."/>
            <person name="Satoh H."/>
            <person name="Okabe S."/>
        </authorList>
    </citation>
    <scope>NUCLEOTIDE SEQUENCE [LARGE SCALE GENOMIC DNA]</scope>
    <source>
        <strain evidence="9">husup-a2</strain>
    </source>
</reference>
<evidence type="ECO:0000313" key="9">
    <source>
        <dbReference type="Proteomes" id="UP000218542"/>
    </source>
</evidence>
<dbReference type="AlphaFoldDB" id="A0A286TVV0"/>
<dbReference type="GO" id="GO:0044781">
    <property type="term" value="P:bacterial-type flagellum organization"/>
    <property type="evidence" value="ECO:0007669"/>
    <property type="project" value="UniProtKB-UniRule"/>
</dbReference>
<comment type="subcellular location">
    <subcellularLocation>
        <location evidence="7">Cell membrane</location>
    </subcellularLocation>
    <subcellularLocation>
        <location evidence="7">Bacterial flagellum basal body</location>
    </subcellularLocation>
</comment>
<dbReference type="Proteomes" id="UP000218542">
    <property type="component" value="Unassembled WGS sequence"/>
</dbReference>
<organism evidence="8 9">
    <name type="scientific">Candidatus Scalindua japonica</name>
    <dbReference type="NCBI Taxonomy" id="1284222"/>
    <lineage>
        <taxon>Bacteria</taxon>
        <taxon>Pseudomonadati</taxon>
        <taxon>Planctomycetota</taxon>
        <taxon>Candidatus Brocadiia</taxon>
        <taxon>Candidatus Brocadiales</taxon>
        <taxon>Candidatus Scalinduaceae</taxon>
        <taxon>Candidatus Scalindua</taxon>
    </lineage>
</organism>
<keyword evidence="5 7" id="KW-0975">Bacterial flagellum</keyword>
<evidence type="ECO:0000256" key="6">
    <source>
        <dbReference type="ARBA" id="ARBA00037937"/>
    </source>
</evidence>
<protein>
    <recommendedName>
        <fullName evidence="7">Flagellar protein</fullName>
    </recommendedName>
</protein>
<evidence type="ECO:0000256" key="5">
    <source>
        <dbReference type="ARBA" id="ARBA00023143"/>
    </source>
</evidence>
<keyword evidence="2 7" id="KW-0812">Transmembrane</keyword>
<keyword evidence="3 7" id="KW-1133">Transmembrane helix</keyword>
<feature type="transmembrane region" description="Helical" evidence="7">
    <location>
        <begin position="16"/>
        <end position="33"/>
    </location>
</feature>
<evidence type="ECO:0000313" key="8">
    <source>
        <dbReference type="EMBL" id="GAX60036.1"/>
    </source>
</evidence>
<dbReference type="Pfam" id="PF04347">
    <property type="entry name" value="FliO"/>
    <property type="match status" value="1"/>
</dbReference>
<evidence type="ECO:0000256" key="7">
    <source>
        <dbReference type="RuleBase" id="RU362064"/>
    </source>
</evidence>
<accession>A0A286TVV0</accession>
<dbReference type="GO" id="GO:0005886">
    <property type="term" value="C:plasma membrane"/>
    <property type="evidence" value="ECO:0007669"/>
    <property type="project" value="UniProtKB-SubCell"/>
</dbReference>
<sequence length="178" mass="19608">MICTTEKFFNDKNLKSVLVFMLVLIGFILPVITQQGDVFAEAKLSGLFNSDSNKESLFNGYEGYTKMISTLLIVIALIIAAVYVLKKKYGVSAGMGRSRKLIQVIDHAPIGVKKSVFLVEVPGKHLLLGVTNDNIGLLTEIANEDIIVSKRSASGSDSVNKKEFLDIIKKSISERKQR</sequence>
<dbReference type="InterPro" id="IPR022781">
    <property type="entry name" value="Flagellar_biosynth_FliO"/>
</dbReference>
<keyword evidence="9" id="KW-1185">Reference proteome</keyword>
<dbReference type="InterPro" id="IPR052205">
    <property type="entry name" value="FliO/MopB"/>
</dbReference>
<feature type="transmembrane region" description="Helical" evidence="7">
    <location>
        <begin position="67"/>
        <end position="85"/>
    </location>
</feature>
<dbReference type="GO" id="GO:0009425">
    <property type="term" value="C:bacterial-type flagellum basal body"/>
    <property type="evidence" value="ECO:0007669"/>
    <property type="project" value="UniProtKB-SubCell"/>
</dbReference>
<evidence type="ECO:0000256" key="3">
    <source>
        <dbReference type="ARBA" id="ARBA00022989"/>
    </source>
</evidence>